<dbReference type="OrthoDB" id="978006at2"/>
<reference evidence="1 2" key="1">
    <citation type="submission" date="2019-04" db="EMBL/GenBank/DDBJ databases">
        <title>Lacinutrix sp. nov., isolated from marine water.</title>
        <authorList>
            <person name="Kim W."/>
        </authorList>
    </citation>
    <scope>NUCLEOTIDE SEQUENCE [LARGE SCALE GENOMIC DNA]</scope>
    <source>
        <strain evidence="1 2">CAU 1491</strain>
    </source>
</reference>
<dbReference type="RefSeq" id="WP_136843764.1">
    <property type="nucleotide sequence ID" value="NZ_SUPL01000005.1"/>
</dbReference>
<dbReference type="AlphaFoldDB" id="A0A4U0ESD3"/>
<accession>A0A4U0ESD3</accession>
<dbReference type="Proteomes" id="UP000307657">
    <property type="component" value="Unassembled WGS sequence"/>
</dbReference>
<dbReference type="EMBL" id="SUPL01000005">
    <property type="protein sequence ID" value="TJY34696.1"/>
    <property type="molecule type" value="Genomic_DNA"/>
</dbReference>
<sequence>MKNLLLLSFTILFKTTIYAQPVKYETRATDITTFDTFDLRDEVLEGTSYIQNEFLLANIENYDKPVFLKYNAFQDQMEIIRDKIYFIPKKIGLSITFKETNFTYKVFSFEVKNNNNLVFLKVLQDGLRIVLLLQEKIIFVEETKPKTGYKEYEAPRLKRIKDKLFYSKENNIALEMPKNKKDILSIFSNNLLEVKSFVKTNKLNIKNKKDLIKVVEYYNTLR</sequence>
<keyword evidence="2" id="KW-1185">Reference proteome</keyword>
<evidence type="ECO:0000313" key="1">
    <source>
        <dbReference type="EMBL" id="TJY34696.1"/>
    </source>
</evidence>
<evidence type="ECO:0000313" key="2">
    <source>
        <dbReference type="Proteomes" id="UP000307657"/>
    </source>
</evidence>
<gene>
    <name evidence="1" type="ORF">E5167_10325</name>
</gene>
<organism evidence="1 2">
    <name type="scientific">Pontimicrobium aquaticum</name>
    <dbReference type="NCBI Taxonomy" id="2565367"/>
    <lineage>
        <taxon>Bacteria</taxon>
        <taxon>Pseudomonadati</taxon>
        <taxon>Bacteroidota</taxon>
        <taxon>Flavobacteriia</taxon>
        <taxon>Flavobacteriales</taxon>
        <taxon>Flavobacteriaceae</taxon>
        <taxon>Pontimicrobium</taxon>
    </lineage>
</organism>
<proteinExistence type="predicted"/>
<comment type="caution">
    <text evidence="1">The sequence shown here is derived from an EMBL/GenBank/DDBJ whole genome shotgun (WGS) entry which is preliminary data.</text>
</comment>
<protein>
    <submittedName>
        <fullName evidence="1">Uncharacterized protein</fullName>
    </submittedName>
</protein>
<name>A0A4U0ESD3_9FLAO</name>